<feature type="compositionally biased region" description="Polar residues" evidence="1">
    <location>
        <begin position="97"/>
        <end position="108"/>
    </location>
</feature>
<dbReference type="AlphaFoldDB" id="A0A9J6FT70"/>
<feature type="region of interest" description="Disordered" evidence="1">
    <location>
        <begin position="35"/>
        <end position="114"/>
    </location>
</feature>
<evidence type="ECO:0000313" key="3">
    <source>
        <dbReference type="Proteomes" id="UP000821853"/>
    </source>
</evidence>
<reference evidence="2 3" key="1">
    <citation type="journal article" date="2020" name="Cell">
        <title>Large-Scale Comparative Analyses of Tick Genomes Elucidate Their Genetic Diversity and Vector Capacities.</title>
        <authorList>
            <consortium name="Tick Genome and Microbiome Consortium (TIGMIC)"/>
            <person name="Jia N."/>
            <person name="Wang J."/>
            <person name="Shi W."/>
            <person name="Du L."/>
            <person name="Sun Y."/>
            <person name="Zhan W."/>
            <person name="Jiang J.F."/>
            <person name="Wang Q."/>
            <person name="Zhang B."/>
            <person name="Ji P."/>
            <person name="Bell-Sakyi L."/>
            <person name="Cui X.M."/>
            <person name="Yuan T.T."/>
            <person name="Jiang B.G."/>
            <person name="Yang W.F."/>
            <person name="Lam T.T."/>
            <person name="Chang Q.C."/>
            <person name="Ding S.J."/>
            <person name="Wang X.J."/>
            <person name="Zhu J.G."/>
            <person name="Ruan X.D."/>
            <person name="Zhao L."/>
            <person name="Wei J.T."/>
            <person name="Ye R.Z."/>
            <person name="Que T.C."/>
            <person name="Du C.H."/>
            <person name="Zhou Y.H."/>
            <person name="Cheng J.X."/>
            <person name="Dai P.F."/>
            <person name="Guo W.B."/>
            <person name="Han X.H."/>
            <person name="Huang E.J."/>
            <person name="Li L.F."/>
            <person name="Wei W."/>
            <person name="Gao Y.C."/>
            <person name="Liu J.Z."/>
            <person name="Shao H.Z."/>
            <person name="Wang X."/>
            <person name="Wang C.C."/>
            <person name="Yang T.C."/>
            <person name="Huo Q.B."/>
            <person name="Li W."/>
            <person name="Chen H.Y."/>
            <person name="Chen S.E."/>
            <person name="Zhou L.G."/>
            <person name="Ni X.B."/>
            <person name="Tian J.H."/>
            <person name="Sheng Y."/>
            <person name="Liu T."/>
            <person name="Pan Y.S."/>
            <person name="Xia L.Y."/>
            <person name="Li J."/>
            <person name="Zhao F."/>
            <person name="Cao W.C."/>
        </authorList>
    </citation>
    <scope>NUCLEOTIDE SEQUENCE [LARGE SCALE GENOMIC DNA]</scope>
    <source>
        <strain evidence="2">HaeL-2018</strain>
    </source>
</reference>
<gene>
    <name evidence="2" type="ORF">HPB48_016131</name>
</gene>
<keyword evidence="3" id="KW-1185">Reference proteome</keyword>
<proteinExistence type="predicted"/>
<accession>A0A9J6FT70</accession>
<name>A0A9J6FT70_HAELO</name>
<protein>
    <submittedName>
        <fullName evidence="2">Uncharacterized protein</fullName>
    </submittedName>
</protein>
<organism evidence="2 3">
    <name type="scientific">Haemaphysalis longicornis</name>
    <name type="common">Bush tick</name>
    <dbReference type="NCBI Taxonomy" id="44386"/>
    <lineage>
        <taxon>Eukaryota</taxon>
        <taxon>Metazoa</taxon>
        <taxon>Ecdysozoa</taxon>
        <taxon>Arthropoda</taxon>
        <taxon>Chelicerata</taxon>
        <taxon>Arachnida</taxon>
        <taxon>Acari</taxon>
        <taxon>Parasitiformes</taxon>
        <taxon>Ixodida</taxon>
        <taxon>Ixodoidea</taxon>
        <taxon>Ixodidae</taxon>
        <taxon>Haemaphysalinae</taxon>
        <taxon>Haemaphysalis</taxon>
    </lineage>
</organism>
<dbReference type="VEuPathDB" id="VectorBase:HLOH_047105"/>
<sequence>MCRLSRRTQRLAEDLPSLYAGTKCSAADGQRSLIDRDTSAKVRRRRRSRWRRSSEAVGGKGGHDLLRETPTASRALPSPPPVNPPSLPPRVLPVEPTSSMAKASSVNVNEAGKS</sequence>
<feature type="compositionally biased region" description="Pro residues" evidence="1">
    <location>
        <begin position="77"/>
        <end position="91"/>
    </location>
</feature>
<comment type="caution">
    <text evidence="2">The sequence shown here is derived from an EMBL/GenBank/DDBJ whole genome shotgun (WGS) entry which is preliminary data.</text>
</comment>
<dbReference type="EMBL" id="JABSTR010000004">
    <property type="protein sequence ID" value="KAH9366015.1"/>
    <property type="molecule type" value="Genomic_DNA"/>
</dbReference>
<evidence type="ECO:0000256" key="1">
    <source>
        <dbReference type="SAM" id="MobiDB-lite"/>
    </source>
</evidence>
<dbReference type="Proteomes" id="UP000821853">
    <property type="component" value="Chromosome 2"/>
</dbReference>
<evidence type="ECO:0000313" key="2">
    <source>
        <dbReference type="EMBL" id="KAH9366015.1"/>
    </source>
</evidence>
<feature type="compositionally biased region" description="Basic residues" evidence="1">
    <location>
        <begin position="41"/>
        <end position="51"/>
    </location>
</feature>